<evidence type="ECO:0000313" key="2">
    <source>
        <dbReference type="Proteomes" id="UP001296993"/>
    </source>
</evidence>
<comment type="caution">
    <text evidence="1">The sequence shown here is derived from an EMBL/GenBank/DDBJ whole genome shotgun (WGS) entry which is preliminary data.</text>
</comment>
<organism evidence="1 2">
    <name type="scientific">Paeniglutamicibacter kerguelensis</name>
    <dbReference type="NCBI Taxonomy" id="254788"/>
    <lineage>
        <taxon>Bacteria</taxon>
        <taxon>Bacillati</taxon>
        <taxon>Actinomycetota</taxon>
        <taxon>Actinomycetes</taxon>
        <taxon>Micrococcales</taxon>
        <taxon>Micrococcaceae</taxon>
        <taxon>Paeniglutamicibacter</taxon>
    </lineage>
</organism>
<dbReference type="RefSeq" id="WP_209996176.1">
    <property type="nucleotide sequence ID" value="NZ_BAAAJY010000015.1"/>
</dbReference>
<reference evidence="1 2" key="1">
    <citation type="submission" date="2021-03" db="EMBL/GenBank/DDBJ databases">
        <title>Sequencing the genomes of 1000 actinobacteria strains.</title>
        <authorList>
            <person name="Klenk H.-P."/>
        </authorList>
    </citation>
    <scope>NUCLEOTIDE SEQUENCE [LARGE SCALE GENOMIC DNA]</scope>
    <source>
        <strain evidence="1 2">DSM 15797</strain>
    </source>
</reference>
<protein>
    <submittedName>
        <fullName evidence="1">Uncharacterized protein</fullName>
    </submittedName>
</protein>
<name>A0ABS4XA75_9MICC</name>
<sequence>MDYIFTFRGGPRDDEKTLLDVSVFPMHLPGGRYVWNGLSHALPYDVTKLFPEPHHATAVWKPNK</sequence>
<proteinExistence type="predicted"/>
<accession>A0ABS4XA75</accession>
<keyword evidence="2" id="KW-1185">Reference proteome</keyword>
<dbReference type="EMBL" id="JAGIOF010000001">
    <property type="protein sequence ID" value="MBP2385365.1"/>
    <property type="molecule type" value="Genomic_DNA"/>
</dbReference>
<dbReference type="Proteomes" id="UP001296993">
    <property type="component" value="Unassembled WGS sequence"/>
</dbReference>
<evidence type="ECO:0000313" key="1">
    <source>
        <dbReference type="EMBL" id="MBP2385365.1"/>
    </source>
</evidence>
<gene>
    <name evidence="1" type="ORF">JOF47_000876</name>
</gene>